<evidence type="ECO:0000259" key="6">
    <source>
        <dbReference type="Pfam" id="PF01095"/>
    </source>
</evidence>
<comment type="pathway">
    <text evidence="5">Glycan metabolism; pectin degradation; 2-dehydro-3-deoxy-D-gluconate from pectin: step 1/5.</text>
</comment>
<keyword evidence="2 5" id="KW-0378">Hydrolase</keyword>
<evidence type="ECO:0000256" key="3">
    <source>
        <dbReference type="ARBA" id="ARBA00023085"/>
    </source>
</evidence>
<evidence type="ECO:0000256" key="1">
    <source>
        <dbReference type="ARBA" id="ARBA00008891"/>
    </source>
</evidence>
<feature type="signal peptide" evidence="5">
    <location>
        <begin position="1"/>
        <end position="19"/>
    </location>
</feature>
<dbReference type="EMBL" id="JBHUHZ010000001">
    <property type="protein sequence ID" value="MFD2161753.1"/>
    <property type="molecule type" value="Genomic_DNA"/>
</dbReference>
<dbReference type="SUPFAM" id="SSF51126">
    <property type="entry name" value="Pectin lyase-like"/>
    <property type="match status" value="1"/>
</dbReference>
<evidence type="ECO:0000313" key="7">
    <source>
        <dbReference type="EMBL" id="MFD2161753.1"/>
    </source>
</evidence>
<organism evidence="7 8">
    <name type="scientific">Paradesertivirga mongoliensis</name>
    <dbReference type="NCBI Taxonomy" id="2100740"/>
    <lineage>
        <taxon>Bacteria</taxon>
        <taxon>Pseudomonadati</taxon>
        <taxon>Bacteroidota</taxon>
        <taxon>Sphingobacteriia</taxon>
        <taxon>Sphingobacteriales</taxon>
        <taxon>Sphingobacteriaceae</taxon>
        <taxon>Paradesertivirga</taxon>
    </lineage>
</organism>
<proteinExistence type="inferred from homology"/>
<evidence type="ECO:0000256" key="2">
    <source>
        <dbReference type="ARBA" id="ARBA00022801"/>
    </source>
</evidence>
<keyword evidence="5" id="KW-0732">Signal</keyword>
<dbReference type="Proteomes" id="UP001597387">
    <property type="component" value="Unassembled WGS sequence"/>
</dbReference>
<comment type="caution">
    <text evidence="7">The sequence shown here is derived from an EMBL/GenBank/DDBJ whole genome shotgun (WGS) entry which is preliminary data.</text>
</comment>
<feature type="active site" evidence="4">
    <location>
        <position position="189"/>
    </location>
</feature>
<keyword evidence="8" id="KW-1185">Reference proteome</keyword>
<reference evidence="8" key="1">
    <citation type="journal article" date="2019" name="Int. J. Syst. Evol. Microbiol.">
        <title>The Global Catalogue of Microorganisms (GCM) 10K type strain sequencing project: providing services to taxonomists for standard genome sequencing and annotation.</title>
        <authorList>
            <consortium name="The Broad Institute Genomics Platform"/>
            <consortium name="The Broad Institute Genome Sequencing Center for Infectious Disease"/>
            <person name="Wu L."/>
            <person name="Ma J."/>
        </authorList>
    </citation>
    <scope>NUCLEOTIDE SEQUENCE [LARGE SCALE GENOMIC DNA]</scope>
    <source>
        <strain evidence="8">KCTC 42217</strain>
    </source>
</reference>
<evidence type="ECO:0000313" key="8">
    <source>
        <dbReference type="Proteomes" id="UP001597387"/>
    </source>
</evidence>
<comment type="catalytic activity">
    <reaction evidence="5">
        <text>[(1-&gt;4)-alpha-D-galacturonosyl methyl ester](n) + n H2O = [(1-&gt;4)-alpha-D-galacturonosyl](n) + n methanol + n H(+)</text>
        <dbReference type="Rhea" id="RHEA:22380"/>
        <dbReference type="Rhea" id="RHEA-COMP:14570"/>
        <dbReference type="Rhea" id="RHEA-COMP:14573"/>
        <dbReference type="ChEBI" id="CHEBI:15377"/>
        <dbReference type="ChEBI" id="CHEBI:15378"/>
        <dbReference type="ChEBI" id="CHEBI:17790"/>
        <dbReference type="ChEBI" id="CHEBI:140522"/>
        <dbReference type="ChEBI" id="CHEBI:140523"/>
        <dbReference type="EC" id="3.1.1.11"/>
    </reaction>
</comment>
<comment type="similarity">
    <text evidence="1">Belongs to the pectinesterase family.</text>
</comment>
<sequence length="333" mass="37313">MKRVAFLFFLIFSFSISSAQIQVAIAPITVAKDGSGNFKTIQEAINSVRDLSRADVKIYIKKGVYNEKLVIPSWKTHIHLIGEDKENTIITGDDFSGKTYPSGKDLYGHSKFSTFTSYTVLVEGNDFKAENLTIQNTAGRVGQAVALHVEGDRAVILNCRILGNQDTLYTATGTSRQYYKDCYIEGTTDFIFGEATVVFQNCTINSLSNSYITAAATTPHQKYGYVFLDCKLIADPSATKVFLGRPWRPHAQTVFIRTEMGAHIVPEGWNPWKGDKMFPDKEKTTLYAEYKSFGPGSGNDKRVDWSKQLSKKEIKKYTLKNIFSGQGQWLPEL</sequence>
<dbReference type="RefSeq" id="WP_255898625.1">
    <property type="nucleotide sequence ID" value="NZ_JAFMZO010000001.1"/>
</dbReference>
<keyword evidence="3 5" id="KW-0063">Aspartyl esterase</keyword>
<evidence type="ECO:0000256" key="4">
    <source>
        <dbReference type="PROSITE-ProRule" id="PRU10040"/>
    </source>
</evidence>
<dbReference type="EC" id="3.1.1.11" evidence="5"/>
<dbReference type="PANTHER" id="PTHR31321">
    <property type="entry name" value="ACYL-COA THIOESTER HYDROLASE YBHC-RELATED"/>
    <property type="match status" value="1"/>
</dbReference>
<dbReference type="InterPro" id="IPR018040">
    <property type="entry name" value="Pectinesterase_Tyr_AS"/>
</dbReference>
<dbReference type="InterPro" id="IPR033131">
    <property type="entry name" value="Pectinesterase_Asp_AS"/>
</dbReference>
<name>A0ABW4ZIG5_9SPHI</name>
<dbReference type="InterPro" id="IPR011050">
    <property type="entry name" value="Pectin_lyase_fold/virulence"/>
</dbReference>
<dbReference type="PROSITE" id="PS00503">
    <property type="entry name" value="PECTINESTERASE_2"/>
    <property type="match status" value="1"/>
</dbReference>
<dbReference type="PROSITE" id="PS00800">
    <property type="entry name" value="PECTINESTERASE_1"/>
    <property type="match status" value="1"/>
</dbReference>
<gene>
    <name evidence="7" type="ORF">ACFSJU_05065</name>
</gene>
<feature type="domain" description="Pectinesterase catalytic" evidence="6">
    <location>
        <begin position="28"/>
        <end position="325"/>
    </location>
</feature>
<feature type="chain" id="PRO_5044959059" description="Pectinesterase" evidence="5">
    <location>
        <begin position="20"/>
        <end position="333"/>
    </location>
</feature>
<dbReference type="InterPro" id="IPR000070">
    <property type="entry name" value="Pectinesterase_cat"/>
</dbReference>
<protein>
    <recommendedName>
        <fullName evidence="5">Pectinesterase</fullName>
        <ecNumber evidence="5">3.1.1.11</ecNumber>
    </recommendedName>
</protein>
<evidence type="ECO:0000256" key="5">
    <source>
        <dbReference type="RuleBase" id="RU000589"/>
    </source>
</evidence>
<dbReference type="Pfam" id="PF01095">
    <property type="entry name" value="Pectinesterase"/>
    <property type="match status" value="1"/>
</dbReference>
<dbReference type="PANTHER" id="PTHR31321:SF57">
    <property type="entry name" value="PECTINESTERASE 53-RELATED"/>
    <property type="match status" value="1"/>
</dbReference>
<dbReference type="InterPro" id="IPR012334">
    <property type="entry name" value="Pectin_lyas_fold"/>
</dbReference>
<accession>A0ABW4ZIG5</accession>
<dbReference type="Gene3D" id="2.160.20.10">
    <property type="entry name" value="Single-stranded right-handed beta-helix, Pectin lyase-like"/>
    <property type="match status" value="1"/>
</dbReference>